<accession>A0ACC1KNV7</accession>
<dbReference type="Proteomes" id="UP001140066">
    <property type="component" value="Unassembled WGS sequence"/>
</dbReference>
<name>A0ACC1KNV7_9FUNG</name>
<evidence type="ECO:0000313" key="2">
    <source>
        <dbReference type="Proteomes" id="UP001140066"/>
    </source>
</evidence>
<gene>
    <name evidence="1" type="ORF">GGI18_000142</name>
</gene>
<reference evidence="1" key="1">
    <citation type="submission" date="2022-07" db="EMBL/GenBank/DDBJ databases">
        <title>Phylogenomic reconstructions and comparative analyses of Kickxellomycotina fungi.</title>
        <authorList>
            <person name="Reynolds N.K."/>
            <person name="Stajich J.E."/>
            <person name="Barry K."/>
            <person name="Grigoriev I.V."/>
            <person name="Crous P."/>
            <person name="Smith M.E."/>
        </authorList>
    </citation>
    <scope>NUCLEOTIDE SEQUENCE</scope>
    <source>
        <strain evidence="1">BCRC 34191</strain>
    </source>
</reference>
<comment type="caution">
    <text evidence="1">The sequence shown here is derived from an EMBL/GenBank/DDBJ whole genome shotgun (WGS) entry which is preliminary data.</text>
</comment>
<dbReference type="EMBL" id="JANBUK010000007">
    <property type="protein sequence ID" value="KAJ2792771.1"/>
    <property type="molecule type" value="Genomic_DNA"/>
</dbReference>
<proteinExistence type="predicted"/>
<keyword evidence="2" id="KW-1185">Reference proteome</keyword>
<organism evidence="1 2">
    <name type="scientific">Coemansia linderi</name>
    <dbReference type="NCBI Taxonomy" id="2663919"/>
    <lineage>
        <taxon>Eukaryota</taxon>
        <taxon>Fungi</taxon>
        <taxon>Fungi incertae sedis</taxon>
        <taxon>Zoopagomycota</taxon>
        <taxon>Kickxellomycotina</taxon>
        <taxon>Kickxellomycetes</taxon>
        <taxon>Kickxellales</taxon>
        <taxon>Kickxellaceae</taxon>
        <taxon>Coemansia</taxon>
    </lineage>
</organism>
<protein>
    <submittedName>
        <fullName evidence="1">Uncharacterized protein</fullName>
    </submittedName>
</protein>
<sequence length="250" mass="28270">MHAIETGLASRLLREYMGKEAHFPLANKLALTAIDCSVVSDLPADEAIGNACDFAQLLSKMTELPTATTEIEYSRIDGYYHVFYEEIFGALVNSLSSRTKDLVVNLDVLKLKLRPTMENISTISSLKVNFYKGVDLRAQLVHRCASSLKSLYVISNDEKALFYGVDESAHKQTRAEFEANRSLTDEKKIKKSLKHAINVEDVIRRYVVQAPRSEEKDNTYSIKFTSEHALRDRHPILIKSSLQKSKPTEE</sequence>
<evidence type="ECO:0000313" key="1">
    <source>
        <dbReference type="EMBL" id="KAJ2792771.1"/>
    </source>
</evidence>